<dbReference type="PRINTS" id="PR00344">
    <property type="entry name" value="BCTRLSENSOR"/>
</dbReference>
<evidence type="ECO:0000259" key="6">
    <source>
        <dbReference type="PROSITE" id="PS50109"/>
    </source>
</evidence>
<evidence type="ECO:0000259" key="9">
    <source>
        <dbReference type="PROSITE" id="PS50113"/>
    </source>
</evidence>
<feature type="domain" description="Histidine kinase" evidence="6">
    <location>
        <begin position="407"/>
        <end position="632"/>
    </location>
</feature>
<dbReference type="SMART" id="SM00091">
    <property type="entry name" value="PAS"/>
    <property type="match status" value="2"/>
</dbReference>
<dbReference type="PROSITE" id="PS50113">
    <property type="entry name" value="PAC"/>
    <property type="match status" value="1"/>
</dbReference>
<dbReference type="PROSITE" id="PS50112">
    <property type="entry name" value="PAS"/>
    <property type="match status" value="2"/>
</dbReference>
<dbReference type="InterPro" id="IPR003594">
    <property type="entry name" value="HATPase_dom"/>
</dbReference>
<feature type="domain" description="PAS" evidence="8">
    <location>
        <begin position="262"/>
        <end position="317"/>
    </location>
</feature>
<dbReference type="CDD" id="cd17546">
    <property type="entry name" value="REC_hyHK_CKI1_RcsC-like"/>
    <property type="match status" value="1"/>
</dbReference>
<name>A0ABN8HJ54_9BACT</name>
<dbReference type="InterPro" id="IPR011006">
    <property type="entry name" value="CheY-like_superfamily"/>
</dbReference>
<dbReference type="Pfam" id="PF08448">
    <property type="entry name" value="PAS_4"/>
    <property type="match status" value="1"/>
</dbReference>
<protein>
    <recommendedName>
        <fullName evidence="2">histidine kinase</fullName>
        <ecNumber evidence="2">2.7.13.3</ecNumber>
    </recommendedName>
</protein>
<evidence type="ECO:0000259" key="7">
    <source>
        <dbReference type="PROSITE" id="PS50110"/>
    </source>
</evidence>
<evidence type="ECO:0000256" key="5">
    <source>
        <dbReference type="PROSITE-ProRule" id="PRU00169"/>
    </source>
</evidence>
<dbReference type="Pfam" id="PF00512">
    <property type="entry name" value="HisKA"/>
    <property type="match status" value="1"/>
</dbReference>
<keyword evidence="11" id="KW-1185">Reference proteome</keyword>
<dbReference type="CDD" id="cd16922">
    <property type="entry name" value="HATPase_EvgS-ArcB-TorS-like"/>
    <property type="match status" value="1"/>
</dbReference>
<dbReference type="SUPFAM" id="SSF52172">
    <property type="entry name" value="CheY-like"/>
    <property type="match status" value="2"/>
</dbReference>
<dbReference type="InterPro" id="IPR000014">
    <property type="entry name" value="PAS"/>
</dbReference>
<feature type="modified residue" description="4-aspartylphosphate" evidence="5">
    <location>
        <position position="60"/>
    </location>
</feature>
<feature type="modified residue" description="4-aspartylphosphate" evidence="5">
    <location>
        <position position="700"/>
    </location>
</feature>
<evidence type="ECO:0000256" key="4">
    <source>
        <dbReference type="ARBA" id="ARBA00023012"/>
    </source>
</evidence>
<feature type="domain" description="Response regulatory" evidence="7">
    <location>
        <begin position="11"/>
        <end position="127"/>
    </location>
</feature>
<dbReference type="EC" id="2.7.13.3" evidence="2"/>
<dbReference type="CDD" id="cd00082">
    <property type="entry name" value="HisKA"/>
    <property type="match status" value="1"/>
</dbReference>
<dbReference type="GO" id="GO:0004673">
    <property type="term" value="F:protein histidine kinase activity"/>
    <property type="evidence" value="ECO:0007669"/>
    <property type="project" value="UniProtKB-EC"/>
</dbReference>
<dbReference type="PROSITE" id="PS50110">
    <property type="entry name" value="RESPONSE_REGULATORY"/>
    <property type="match status" value="2"/>
</dbReference>
<organism evidence="10 11">
    <name type="scientific">Trichlorobacter ammonificans</name>
    <dbReference type="NCBI Taxonomy" id="2916410"/>
    <lineage>
        <taxon>Bacteria</taxon>
        <taxon>Pseudomonadati</taxon>
        <taxon>Thermodesulfobacteriota</taxon>
        <taxon>Desulfuromonadia</taxon>
        <taxon>Geobacterales</taxon>
        <taxon>Geobacteraceae</taxon>
        <taxon>Trichlorobacter</taxon>
    </lineage>
</organism>
<keyword evidence="3 5" id="KW-0597">Phosphoprotein</keyword>
<evidence type="ECO:0000256" key="2">
    <source>
        <dbReference type="ARBA" id="ARBA00012438"/>
    </source>
</evidence>
<feature type="domain" description="PAC" evidence="9">
    <location>
        <begin position="338"/>
        <end position="389"/>
    </location>
</feature>
<dbReference type="RefSeq" id="WP_305732172.1">
    <property type="nucleotide sequence ID" value="NZ_OW150024.1"/>
</dbReference>
<dbReference type="SMART" id="SM00387">
    <property type="entry name" value="HATPase_c"/>
    <property type="match status" value="1"/>
</dbReference>
<dbReference type="PROSITE" id="PS50109">
    <property type="entry name" value="HIS_KIN"/>
    <property type="match status" value="1"/>
</dbReference>
<keyword evidence="4" id="KW-0902">Two-component regulatory system</keyword>
<dbReference type="InterPro" id="IPR036097">
    <property type="entry name" value="HisK_dim/P_sf"/>
</dbReference>
<dbReference type="InterPro" id="IPR000700">
    <property type="entry name" value="PAS-assoc_C"/>
</dbReference>
<dbReference type="Pfam" id="PF02518">
    <property type="entry name" value="HATPase_c"/>
    <property type="match status" value="1"/>
</dbReference>
<dbReference type="InterPro" id="IPR013656">
    <property type="entry name" value="PAS_4"/>
</dbReference>
<dbReference type="InterPro" id="IPR001789">
    <property type="entry name" value="Sig_transdc_resp-reg_receiver"/>
</dbReference>
<dbReference type="CDD" id="cd00130">
    <property type="entry name" value="PAS"/>
    <property type="match status" value="2"/>
</dbReference>
<dbReference type="InterPro" id="IPR004358">
    <property type="entry name" value="Sig_transdc_His_kin-like_C"/>
</dbReference>
<dbReference type="SMART" id="SM00388">
    <property type="entry name" value="HisKA"/>
    <property type="match status" value="1"/>
</dbReference>
<accession>A0ABN8HJ54</accession>
<comment type="catalytic activity">
    <reaction evidence="1">
        <text>ATP + protein L-histidine = ADP + protein N-phospho-L-histidine.</text>
        <dbReference type="EC" id="2.7.13.3"/>
    </reaction>
</comment>
<dbReference type="SMART" id="SM00448">
    <property type="entry name" value="REC"/>
    <property type="match status" value="2"/>
</dbReference>
<keyword evidence="10" id="KW-0418">Kinase</keyword>
<dbReference type="Pfam" id="PF00072">
    <property type="entry name" value="Response_reg"/>
    <property type="match status" value="2"/>
</dbReference>
<dbReference type="PANTHER" id="PTHR45339">
    <property type="entry name" value="HYBRID SIGNAL TRANSDUCTION HISTIDINE KINASE J"/>
    <property type="match status" value="1"/>
</dbReference>
<dbReference type="Pfam" id="PF08447">
    <property type="entry name" value="PAS_3"/>
    <property type="match status" value="1"/>
</dbReference>
<dbReference type="SUPFAM" id="SSF55785">
    <property type="entry name" value="PYP-like sensor domain (PAS domain)"/>
    <property type="match status" value="2"/>
</dbReference>
<dbReference type="SMART" id="SM00086">
    <property type="entry name" value="PAC"/>
    <property type="match status" value="2"/>
</dbReference>
<sequence length="780" mass="86466">MSDQLLSSADKILVVDDDLLTREFARTTLEPAGFEVTDATSGEEAMTLLDRYVPDLILLDVMMPGMDGFKTCRAIREHPSGTDIPVLMMTGLDDLTTIARSYKVGITDFISKPIKWGVLPYRIAFIIRSSRVNRALRENEERNRSFFEYNQSVMLVVDTADGAIVDANPAACGFYGWSREDMKRKHLCDIVAASRNDVREAVDRALAKENNHCFFQHRLADGSIRDVETFCSPVTTANTSLLIIIVHDITERRKMEERLIESENRFRFLMDMTPNIAVQGYRLDGTTTYWNRASEQLYGYTPEEAIGKSLLNLIIPPVMREQVLSEMVVMGETGRPIPAGELQLMRKDGTLVSVYSSHALIQPPGREPELFCVDIDLTPLKQTEQELRQARNAAEAANEAKSNFLATMSHEIRTPLGALTGNLELLAQTPLGRKQQQYLNDCRAASRMLLQVINDVLDFSKVESGRLELVSKPFSVAATAKQLVRIFAPAARRKGLTLAITLASDLPEYIDGDQLRISQIITNLLSNAIKFTRKGTISLEICCRHCHEHDDSALPTLEITVRDTGIGIPVEDQEKIFESFRQLESFGSRHFSGTGLGLAISRRLADLMGGSITVFSVPEQGSEFRVALPATVCEAPEQNERQHGRVVTPRSILLADDDQLGRSMMCSLLEGKGHRVTVVENGSRLLEALANGSFDIVLTDISMPDIDGSRAARIIRSGERPEINPQIPIIAITAHAFSRDREAFLAAGINGFVPKPVDMDELLRQIEAVCAASSLLKSSG</sequence>
<evidence type="ECO:0000256" key="3">
    <source>
        <dbReference type="ARBA" id="ARBA00022553"/>
    </source>
</evidence>
<dbReference type="SUPFAM" id="SSF47384">
    <property type="entry name" value="Homodimeric domain of signal transducing histidine kinase"/>
    <property type="match status" value="1"/>
</dbReference>
<keyword evidence="10" id="KW-0808">Transferase</keyword>
<dbReference type="InterPro" id="IPR003661">
    <property type="entry name" value="HisK_dim/P_dom"/>
</dbReference>
<reference evidence="10 11" key="1">
    <citation type="submission" date="2022-03" db="EMBL/GenBank/DDBJ databases">
        <authorList>
            <person name="Koch H."/>
        </authorList>
    </citation>
    <scope>NUCLEOTIDE SEQUENCE [LARGE SCALE GENOMIC DNA]</scope>
    <source>
        <strain evidence="10 11">G1</strain>
    </source>
</reference>
<evidence type="ECO:0000313" key="10">
    <source>
        <dbReference type="EMBL" id="CAH2031343.1"/>
    </source>
</evidence>
<dbReference type="Gene3D" id="3.30.565.10">
    <property type="entry name" value="Histidine kinase-like ATPase, C-terminal domain"/>
    <property type="match status" value="1"/>
</dbReference>
<dbReference type="Proteomes" id="UP001295463">
    <property type="component" value="Chromosome"/>
</dbReference>
<dbReference type="InterPro" id="IPR005467">
    <property type="entry name" value="His_kinase_dom"/>
</dbReference>
<evidence type="ECO:0000313" key="11">
    <source>
        <dbReference type="Proteomes" id="UP001295463"/>
    </source>
</evidence>
<proteinExistence type="predicted"/>
<dbReference type="NCBIfam" id="TIGR00229">
    <property type="entry name" value="sensory_box"/>
    <property type="match status" value="2"/>
</dbReference>
<dbReference type="PANTHER" id="PTHR45339:SF1">
    <property type="entry name" value="HYBRID SIGNAL TRANSDUCTION HISTIDINE KINASE J"/>
    <property type="match status" value="1"/>
</dbReference>
<dbReference type="SUPFAM" id="SSF55874">
    <property type="entry name" value="ATPase domain of HSP90 chaperone/DNA topoisomerase II/histidine kinase"/>
    <property type="match status" value="1"/>
</dbReference>
<dbReference type="InterPro" id="IPR001610">
    <property type="entry name" value="PAC"/>
</dbReference>
<dbReference type="Gene3D" id="3.30.450.20">
    <property type="entry name" value="PAS domain"/>
    <property type="match status" value="2"/>
</dbReference>
<feature type="domain" description="Response regulatory" evidence="7">
    <location>
        <begin position="651"/>
        <end position="770"/>
    </location>
</feature>
<feature type="domain" description="PAS" evidence="8">
    <location>
        <begin position="139"/>
        <end position="209"/>
    </location>
</feature>
<evidence type="ECO:0000256" key="1">
    <source>
        <dbReference type="ARBA" id="ARBA00000085"/>
    </source>
</evidence>
<dbReference type="InterPro" id="IPR013655">
    <property type="entry name" value="PAS_fold_3"/>
</dbReference>
<evidence type="ECO:0000259" key="8">
    <source>
        <dbReference type="PROSITE" id="PS50112"/>
    </source>
</evidence>
<gene>
    <name evidence="10" type="ORF">GEAMG1_1513</name>
</gene>
<dbReference type="InterPro" id="IPR036890">
    <property type="entry name" value="HATPase_C_sf"/>
</dbReference>
<dbReference type="InterPro" id="IPR035965">
    <property type="entry name" value="PAS-like_dom_sf"/>
</dbReference>
<dbReference type="Gene3D" id="3.40.50.2300">
    <property type="match status" value="2"/>
</dbReference>
<dbReference type="Gene3D" id="1.10.287.130">
    <property type="match status" value="1"/>
</dbReference>
<dbReference type="EMBL" id="OW150024">
    <property type="protein sequence ID" value="CAH2031343.1"/>
    <property type="molecule type" value="Genomic_DNA"/>
</dbReference>